<keyword evidence="2" id="KW-1185">Reference proteome</keyword>
<dbReference type="SUPFAM" id="SSF52518">
    <property type="entry name" value="Thiamin diphosphate-binding fold (THDP-binding)"/>
    <property type="match status" value="1"/>
</dbReference>
<evidence type="ECO:0000313" key="1">
    <source>
        <dbReference type="EMBL" id="MET3588738.1"/>
    </source>
</evidence>
<organism evidence="1 2">
    <name type="scientific">Pseudorhizobium tarimense</name>
    <dbReference type="NCBI Taxonomy" id="1079109"/>
    <lineage>
        <taxon>Bacteria</taxon>
        <taxon>Pseudomonadati</taxon>
        <taxon>Pseudomonadota</taxon>
        <taxon>Alphaproteobacteria</taxon>
        <taxon>Hyphomicrobiales</taxon>
        <taxon>Rhizobiaceae</taxon>
        <taxon>Rhizobium/Agrobacterium group</taxon>
        <taxon>Pseudorhizobium</taxon>
    </lineage>
</organism>
<dbReference type="InterPro" id="IPR029061">
    <property type="entry name" value="THDP-binding"/>
</dbReference>
<evidence type="ECO:0000313" key="2">
    <source>
        <dbReference type="Proteomes" id="UP001549031"/>
    </source>
</evidence>
<accession>A0ABV2HDW0</accession>
<comment type="caution">
    <text evidence="1">The sequence shown here is derived from an EMBL/GenBank/DDBJ whole genome shotgun (WGS) entry which is preliminary data.</text>
</comment>
<sequence length="61" mass="6742">MMEGDPKFEASQRIPNVPYHKFAELIGLGGIYVGDPKQVSEAWQAAITADWPIVLEVQDPS</sequence>
<gene>
    <name evidence="1" type="ORF">ABID21_004876</name>
</gene>
<dbReference type="Gene3D" id="3.40.50.970">
    <property type="match status" value="1"/>
</dbReference>
<dbReference type="Proteomes" id="UP001549031">
    <property type="component" value="Unassembled WGS sequence"/>
</dbReference>
<proteinExistence type="predicted"/>
<protein>
    <submittedName>
        <fullName evidence="1">Thiamine pyrophosphate-dependent acetolactate synthase large subunit-like protein</fullName>
    </submittedName>
</protein>
<reference evidence="1 2" key="1">
    <citation type="submission" date="2024-06" db="EMBL/GenBank/DDBJ databases">
        <title>Genomic Encyclopedia of Type Strains, Phase IV (KMG-IV): sequencing the most valuable type-strain genomes for metagenomic binning, comparative biology and taxonomic classification.</title>
        <authorList>
            <person name="Goeker M."/>
        </authorList>
    </citation>
    <scope>NUCLEOTIDE SEQUENCE [LARGE SCALE GENOMIC DNA]</scope>
    <source>
        <strain evidence="1 2">DSM 105042</strain>
    </source>
</reference>
<name>A0ABV2HDW0_9HYPH</name>
<dbReference type="EMBL" id="JBEPLJ010000031">
    <property type="protein sequence ID" value="MET3588738.1"/>
    <property type="molecule type" value="Genomic_DNA"/>
</dbReference>